<name>A0A0L6UMN9_9BASI</name>
<dbReference type="InterPro" id="IPR013103">
    <property type="entry name" value="RVT_2"/>
</dbReference>
<evidence type="ECO:0000313" key="3">
    <source>
        <dbReference type="EMBL" id="KNZ49110.1"/>
    </source>
</evidence>
<dbReference type="OrthoDB" id="3344688at2759"/>
<proteinExistence type="predicted"/>
<dbReference type="CDD" id="cd09272">
    <property type="entry name" value="RNase_HI_RT_Ty1"/>
    <property type="match status" value="1"/>
</dbReference>
<dbReference type="PANTHER" id="PTHR11439">
    <property type="entry name" value="GAG-POL-RELATED RETROTRANSPOSON"/>
    <property type="match status" value="1"/>
</dbReference>
<dbReference type="AlphaFoldDB" id="A0A0L6UMN9"/>
<evidence type="ECO:0000259" key="2">
    <source>
        <dbReference type="Pfam" id="PF07727"/>
    </source>
</evidence>
<reference evidence="3 4" key="1">
    <citation type="submission" date="2015-08" db="EMBL/GenBank/DDBJ databases">
        <title>Next Generation Sequencing and Analysis of the Genome of Puccinia sorghi L Schw, the Causal Agent of Maize Common Rust.</title>
        <authorList>
            <person name="Rochi L."/>
            <person name="Burguener G."/>
            <person name="Darino M."/>
            <person name="Turjanski A."/>
            <person name="Kreff E."/>
            <person name="Dieguez M.J."/>
            <person name="Sacco F."/>
        </authorList>
    </citation>
    <scope>NUCLEOTIDE SEQUENCE [LARGE SCALE GENOMIC DNA]</scope>
    <source>
        <strain evidence="3 4">RO10H11247</strain>
    </source>
</reference>
<gene>
    <name evidence="3" type="ORF">VP01_5201g2</name>
</gene>
<protein>
    <recommendedName>
        <fullName evidence="2">Reverse transcriptase Ty1/copia-type domain-containing protein</fullName>
    </recommendedName>
</protein>
<evidence type="ECO:0000256" key="1">
    <source>
        <dbReference type="SAM" id="MobiDB-lite"/>
    </source>
</evidence>
<organism evidence="3 4">
    <name type="scientific">Puccinia sorghi</name>
    <dbReference type="NCBI Taxonomy" id="27349"/>
    <lineage>
        <taxon>Eukaryota</taxon>
        <taxon>Fungi</taxon>
        <taxon>Dikarya</taxon>
        <taxon>Basidiomycota</taxon>
        <taxon>Pucciniomycotina</taxon>
        <taxon>Pucciniomycetes</taxon>
        <taxon>Pucciniales</taxon>
        <taxon>Pucciniaceae</taxon>
        <taxon>Puccinia</taxon>
    </lineage>
</organism>
<dbReference type="Pfam" id="PF07727">
    <property type="entry name" value="RVT_2"/>
    <property type="match status" value="1"/>
</dbReference>
<evidence type="ECO:0000313" key="4">
    <source>
        <dbReference type="Proteomes" id="UP000037035"/>
    </source>
</evidence>
<keyword evidence="4" id="KW-1185">Reference proteome</keyword>
<accession>A0A0L6UMN9</accession>
<dbReference type="PANTHER" id="PTHR11439:SF483">
    <property type="entry name" value="PEPTIDE SYNTHASE GLIP-LIKE, PUTATIVE (AFU_ORTHOLOGUE AFUA_3G12920)-RELATED"/>
    <property type="match status" value="1"/>
</dbReference>
<dbReference type="VEuPathDB" id="FungiDB:VP01_5201g2"/>
<dbReference type="EMBL" id="LAVV01010389">
    <property type="protein sequence ID" value="KNZ49110.1"/>
    <property type="molecule type" value="Genomic_DNA"/>
</dbReference>
<feature type="region of interest" description="Disordered" evidence="1">
    <location>
        <begin position="17"/>
        <end position="63"/>
    </location>
</feature>
<feature type="compositionally biased region" description="Acidic residues" evidence="1">
    <location>
        <begin position="33"/>
        <end position="43"/>
    </location>
</feature>
<dbReference type="Proteomes" id="UP000037035">
    <property type="component" value="Unassembled WGS sequence"/>
</dbReference>
<sequence>MVPPSDYDELIVEVKVEKPVPRLEQESSKEEAMNVEEEEEENMPFENPNTNHTQDDQLDDSSLGESDLDVAETLVPAYSNPVGRILREQTLQVKPAVSGEGAQQWLKAIDTELNTIEEHGVWKDQWSTPEKYLNGTWVFRTKPTTKSSPEKAKARFCIQGFLQTYGEDYFETYAPTGKFPSLLTLLILAIDLKLPVRQFDVKSVFLFAPLEEEIFIKTPEGSTRKAPFLKLVKSLYGLKKSPKNWIKIHSYFFTWMTSLLLAKLSGSKTYTLLGMNVAVYDNSISLSQPALIDKGLEFLNLTSCKAVKTPLTPAIQLHSATDEDHAAFLKMNINYRSYTGMLNYLACQTRPDVAAAVSILSRFNQRPGLSHWKEVIHCWKYLQGTKNLGLLLKPRSDGIEDRIQFYTDATWAENQENRISQSGSLAFWKSCPVSWNSKKQKNITMSSTESEMNALSDGEQENQWLSFLIGELWCKKLPPKIFNIDNEGLLEKLKNFGSNSKTKHLDIKIKALREKYQNEDISVRLIPSDKMIADALTKAAPHQSIKKLQDTCFSVP</sequence>
<feature type="domain" description="Reverse transcriptase Ty1/copia-type" evidence="2">
    <location>
        <begin position="131"/>
        <end position="248"/>
    </location>
</feature>
<feature type="compositionally biased region" description="Basic and acidic residues" evidence="1">
    <location>
        <begin position="17"/>
        <end position="32"/>
    </location>
</feature>
<comment type="caution">
    <text evidence="3">The sequence shown here is derived from an EMBL/GenBank/DDBJ whole genome shotgun (WGS) entry which is preliminary data.</text>
</comment>